<sequence length="168" mass="19296">MLDDGGGYLEFRKKATKKRTKKKKTKKIKTKGKSQAKKVAEKTLKDSLKQEYSINLTVDGDVKYCAGCIIELDDSFGRFAGRYVIDKVTHNISGDYTCDIEAFKVGARQNAEERAKAIDKAKRDKKEKEKEARKKARKKEREKRKTNKIKNKKVVSKNAGYLETRRSK</sequence>
<accession>A0A2B7YL45</accession>
<reference evidence="3 4" key="1">
    <citation type="submission" date="2017-06" db="EMBL/GenBank/DDBJ databases">
        <title>Genome sequencing of Fusobacterium nucleatum subsp. polymorphum KCOM 1232 (=ChDC F37).</title>
        <authorList>
            <person name="Kook J.-K."/>
            <person name="Park S.-N."/>
            <person name="Lim Y.K."/>
            <person name="Roh H."/>
        </authorList>
    </citation>
    <scope>NUCLEOTIDE SEQUENCE [LARGE SCALE GENOMIC DNA]</scope>
    <source>
        <strain evidence="4">KCOM 1232 ( ChDC F37)</strain>
    </source>
</reference>
<proteinExistence type="predicted"/>
<comment type="caution">
    <text evidence="3">The sequence shown here is derived from an EMBL/GenBank/DDBJ whole genome shotgun (WGS) entry which is preliminary data.</text>
</comment>
<feature type="domain" description="YqbQ/XkdQ" evidence="2">
    <location>
        <begin position="25"/>
        <end position="100"/>
    </location>
</feature>
<evidence type="ECO:0000313" key="3">
    <source>
        <dbReference type="EMBL" id="PGH21743.1"/>
    </source>
</evidence>
<protein>
    <recommendedName>
        <fullName evidence="2">YqbQ/XkdQ domain-containing protein</fullName>
    </recommendedName>
</protein>
<feature type="compositionally biased region" description="Basic residues" evidence="1">
    <location>
        <begin position="133"/>
        <end position="155"/>
    </location>
</feature>
<dbReference type="Proteomes" id="UP000222862">
    <property type="component" value="Unassembled WGS sequence"/>
</dbReference>
<evidence type="ECO:0000259" key="2">
    <source>
        <dbReference type="Pfam" id="PF24032"/>
    </source>
</evidence>
<dbReference type="Pfam" id="PF24032">
    <property type="entry name" value="YQBQ"/>
    <property type="match status" value="1"/>
</dbReference>
<dbReference type="EMBL" id="NJGI01000001">
    <property type="protein sequence ID" value="PGH21743.1"/>
    <property type="molecule type" value="Genomic_DNA"/>
</dbReference>
<dbReference type="InterPro" id="IPR056937">
    <property type="entry name" value="YqbQ/XkdQ"/>
</dbReference>
<dbReference type="AlphaFoldDB" id="A0A2B7YL45"/>
<feature type="region of interest" description="Disordered" evidence="1">
    <location>
        <begin position="15"/>
        <end position="34"/>
    </location>
</feature>
<evidence type="ECO:0000256" key="1">
    <source>
        <dbReference type="SAM" id="MobiDB-lite"/>
    </source>
</evidence>
<feature type="compositionally biased region" description="Basic and acidic residues" evidence="1">
    <location>
        <begin position="114"/>
        <end position="132"/>
    </location>
</feature>
<feature type="region of interest" description="Disordered" evidence="1">
    <location>
        <begin position="114"/>
        <end position="168"/>
    </location>
</feature>
<organism evidence="3 4">
    <name type="scientific">Fusobacterium nucleatum subsp. polymorphum</name>
    <name type="common">Fusobacterium polymorphum</name>
    <dbReference type="NCBI Taxonomy" id="76857"/>
    <lineage>
        <taxon>Bacteria</taxon>
        <taxon>Fusobacteriati</taxon>
        <taxon>Fusobacteriota</taxon>
        <taxon>Fusobacteriia</taxon>
        <taxon>Fusobacteriales</taxon>
        <taxon>Fusobacteriaceae</taxon>
        <taxon>Fusobacterium</taxon>
    </lineage>
</organism>
<name>A0A2B7YL45_FUSNP</name>
<evidence type="ECO:0000313" key="4">
    <source>
        <dbReference type="Proteomes" id="UP000222862"/>
    </source>
</evidence>
<dbReference type="RefSeq" id="WP_098701909.1">
    <property type="nucleotide sequence ID" value="NZ_NJGI01000001.1"/>
</dbReference>
<gene>
    <name evidence="3" type="ORF">RN96_00485</name>
</gene>